<feature type="compositionally biased region" description="Gly residues" evidence="1">
    <location>
        <begin position="45"/>
        <end position="54"/>
    </location>
</feature>
<sequence>MRTSARITGAAAAMLAAALLVSGCGSGSDDSEKNDKPADQAQTGGTEGGDGGDGPDAKPGTVQGIWTAKVDGKDVVLTVVGDGVSMVRDEAICSGRLTDAGTPTMTLKCPGGKGEDRTNGSVDKVEAKSMTVTWNGGDTDTFVKTAEAPSDIPTDLGDLEKLIPQG</sequence>
<keyword evidence="4" id="KW-1185">Reference proteome</keyword>
<feature type="region of interest" description="Disordered" evidence="1">
    <location>
        <begin position="141"/>
        <end position="166"/>
    </location>
</feature>
<reference evidence="4" key="1">
    <citation type="journal article" date="2020" name="Syst. Appl. Microbiol.">
        <title>Streptomyces alkaliterrae sp. nov., isolated from an alkaline soil, and emended descriptions of Streptomyces alkaliphilus, Streptomyces calidiresistens and Streptomyces durbertensis.</title>
        <authorList>
            <person name="Swiecimska M."/>
            <person name="Golinska P."/>
            <person name="Nouioui I."/>
            <person name="Wypij M."/>
            <person name="Rai M."/>
            <person name="Sangal V."/>
            <person name="Goodfellow M."/>
        </authorList>
    </citation>
    <scope>NUCLEOTIDE SEQUENCE [LARGE SCALE GENOMIC DNA]</scope>
    <source>
        <strain evidence="4">DSM 104538</strain>
    </source>
</reference>
<dbReference type="PROSITE" id="PS51257">
    <property type="entry name" value="PROKAR_LIPOPROTEIN"/>
    <property type="match status" value="1"/>
</dbReference>
<evidence type="ECO:0008006" key="5">
    <source>
        <dbReference type="Google" id="ProtNLM"/>
    </source>
</evidence>
<feature type="signal peptide" evidence="2">
    <location>
        <begin position="1"/>
        <end position="27"/>
    </location>
</feature>
<dbReference type="RefSeq" id="WP_182857884.1">
    <property type="nucleotide sequence ID" value="NZ_WMLF01000557.1"/>
</dbReference>
<evidence type="ECO:0000313" key="3">
    <source>
        <dbReference type="EMBL" id="MBB1246643.1"/>
    </source>
</evidence>
<keyword evidence="2" id="KW-0732">Signal</keyword>
<name>A0ABR6ENE5_9ACTN</name>
<organism evidence="3 4">
    <name type="scientific">Streptomyces durbertensis</name>
    <dbReference type="NCBI Taxonomy" id="2448886"/>
    <lineage>
        <taxon>Bacteria</taxon>
        <taxon>Bacillati</taxon>
        <taxon>Actinomycetota</taxon>
        <taxon>Actinomycetes</taxon>
        <taxon>Kitasatosporales</taxon>
        <taxon>Streptomycetaceae</taxon>
        <taxon>Streptomyces</taxon>
    </lineage>
</organism>
<dbReference type="Proteomes" id="UP000766698">
    <property type="component" value="Unassembled WGS sequence"/>
</dbReference>
<dbReference type="EMBL" id="WMLF01000557">
    <property type="protein sequence ID" value="MBB1246643.1"/>
    <property type="molecule type" value="Genomic_DNA"/>
</dbReference>
<feature type="chain" id="PRO_5047445419" description="Lipoprotein" evidence="2">
    <location>
        <begin position="28"/>
        <end position="166"/>
    </location>
</feature>
<feature type="region of interest" description="Disordered" evidence="1">
    <location>
        <begin position="24"/>
        <end position="63"/>
    </location>
</feature>
<feature type="region of interest" description="Disordered" evidence="1">
    <location>
        <begin position="97"/>
        <end position="121"/>
    </location>
</feature>
<accession>A0ABR6ENE5</accession>
<evidence type="ECO:0000256" key="1">
    <source>
        <dbReference type="SAM" id="MobiDB-lite"/>
    </source>
</evidence>
<protein>
    <recommendedName>
        <fullName evidence="5">Lipoprotein</fullName>
    </recommendedName>
</protein>
<evidence type="ECO:0000313" key="4">
    <source>
        <dbReference type="Proteomes" id="UP000766698"/>
    </source>
</evidence>
<gene>
    <name evidence="3" type="ORF">GL263_24280</name>
</gene>
<comment type="caution">
    <text evidence="3">The sequence shown here is derived from an EMBL/GenBank/DDBJ whole genome shotgun (WGS) entry which is preliminary data.</text>
</comment>
<proteinExistence type="predicted"/>
<evidence type="ECO:0000256" key="2">
    <source>
        <dbReference type="SAM" id="SignalP"/>
    </source>
</evidence>